<accession>F9WFS1</accession>
<organism evidence="1 2">
    <name type="scientific">Trypanosoma congolense (strain IL3000)</name>
    <dbReference type="NCBI Taxonomy" id="1068625"/>
    <lineage>
        <taxon>Eukaryota</taxon>
        <taxon>Discoba</taxon>
        <taxon>Euglenozoa</taxon>
        <taxon>Kinetoplastea</taxon>
        <taxon>Metakinetoplastina</taxon>
        <taxon>Trypanosomatida</taxon>
        <taxon>Trypanosomatidae</taxon>
        <taxon>Trypanosoma</taxon>
        <taxon>Nannomonas</taxon>
    </lineage>
</organism>
<dbReference type="Proteomes" id="UP000000702">
    <property type="component" value="Unassembled WGS sequence"/>
</dbReference>
<protein>
    <submittedName>
        <fullName evidence="1">WGS project CAEQ00000000 data, annotated contig 422</fullName>
    </submittedName>
</protein>
<keyword evidence="2" id="KW-1185">Reference proteome</keyword>
<proteinExistence type="predicted"/>
<gene>
    <name evidence="1" type="ORF">TCIL3000_0_11000</name>
</gene>
<name>F9WFS1_TRYCI</name>
<reference evidence="1 2" key="2">
    <citation type="journal article" date="2012" name="Proc. Natl. Acad. Sci. U.S.A.">
        <title>Antigenic diversity is generated by distinct evolutionary mechanisms in African trypanosome species.</title>
        <authorList>
            <person name="Jackson A.P."/>
            <person name="Berry A."/>
            <person name="Aslett M."/>
            <person name="Allison H.C."/>
            <person name="Burton P."/>
            <person name="Vavrova-Anderson J."/>
            <person name="Brown R."/>
            <person name="Browne H."/>
            <person name="Corton N."/>
            <person name="Hauser H."/>
            <person name="Gamble J."/>
            <person name="Gilderthorp R."/>
            <person name="Marcello L."/>
            <person name="McQuillan J."/>
            <person name="Otto T.D."/>
            <person name="Quail M.A."/>
            <person name="Sanders M.J."/>
            <person name="van Tonder A."/>
            <person name="Ginger M.L."/>
            <person name="Field M.C."/>
            <person name="Barry J.D."/>
            <person name="Hertz-Fowler C."/>
            <person name="Berriman M."/>
        </authorList>
    </citation>
    <scope>NUCLEOTIDE SEQUENCE [LARGE SCALE GENOMIC DNA]</scope>
    <source>
        <strain evidence="1 2">IL3000</strain>
    </source>
</reference>
<dbReference type="AlphaFoldDB" id="F9WFS1"/>
<comment type="caution">
    <text evidence="1">The sequence shown here is derived from an EMBL/GenBank/DDBJ whole genome shotgun (WGS) entry which is preliminary data.</text>
</comment>
<sequence length="150" mass="16428">MHTPIAKLKGRASLTHRVHISLKKYVGRSVVGRQPLVQIPGPMPLCGRPRYTGTSMTVSQYSWDRSRHYRGDGMGGVSHATTTTGVPGSAVPDWIHRAHSHAASTGAGDLLIENLFPKIMFVSDNIFFCVIIKGGNKLFSYPVVFLRKGL</sequence>
<evidence type="ECO:0000313" key="1">
    <source>
        <dbReference type="EMBL" id="CCD16149.1"/>
    </source>
</evidence>
<evidence type="ECO:0000313" key="2">
    <source>
        <dbReference type="Proteomes" id="UP000000702"/>
    </source>
</evidence>
<dbReference type="EMBL" id="CAEQ01002183">
    <property type="protein sequence ID" value="CCD16149.1"/>
    <property type="molecule type" value="Genomic_DNA"/>
</dbReference>
<reference evidence="2" key="1">
    <citation type="submission" date="2011-07" db="EMBL/GenBank/DDBJ databases">
        <title>Divergent evolution of antigenic variation in African trypanosomes.</title>
        <authorList>
            <person name="Jackson A.P."/>
            <person name="Berry A."/>
            <person name="Allison H.C."/>
            <person name="Burton P."/>
            <person name="Anderson J."/>
            <person name="Aslett M."/>
            <person name="Brown R."/>
            <person name="Corton N."/>
            <person name="Harris D."/>
            <person name="Hauser H."/>
            <person name="Gamble J."/>
            <person name="Gilderthorp R."/>
            <person name="McQuillan J."/>
            <person name="Quail M.A."/>
            <person name="Sanders M."/>
            <person name="Van Tonder A."/>
            <person name="Ginger M.L."/>
            <person name="Donelson J.E."/>
            <person name="Field M.C."/>
            <person name="Barry J.D."/>
            <person name="Berriman M."/>
            <person name="Hertz-Fowler C."/>
        </authorList>
    </citation>
    <scope>NUCLEOTIDE SEQUENCE [LARGE SCALE GENOMIC DNA]</scope>
    <source>
        <strain evidence="2">IL3000</strain>
    </source>
</reference>
<dbReference type="VEuPathDB" id="TriTrypDB:TcIL3000_0_11000"/>